<comment type="subunit">
    <text evidence="10">Homodimer.</text>
</comment>
<evidence type="ECO:0000313" key="14">
    <source>
        <dbReference type="EMBL" id="MFD1512844.1"/>
    </source>
</evidence>
<feature type="binding site" evidence="10">
    <location>
        <position position="169"/>
    </location>
    <ligand>
        <name>CTP</name>
        <dbReference type="ChEBI" id="CHEBI:37563"/>
    </ligand>
</feature>
<dbReference type="PANTHER" id="PTHR39643:SF1">
    <property type="entry name" value="CCA-ADDING ENZYME"/>
    <property type="match status" value="1"/>
</dbReference>
<comment type="catalytic activity">
    <reaction evidence="10">
        <text>a tRNA with a 3' CCA end + 2 CTP + ATP = a tRNA with a 3' CCACCA end + 3 diphosphate</text>
        <dbReference type="Rhea" id="RHEA:76235"/>
        <dbReference type="Rhea" id="RHEA-COMP:10468"/>
        <dbReference type="Rhea" id="RHEA-COMP:18655"/>
        <dbReference type="ChEBI" id="CHEBI:30616"/>
        <dbReference type="ChEBI" id="CHEBI:33019"/>
        <dbReference type="ChEBI" id="CHEBI:37563"/>
        <dbReference type="ChEBI" id="CHEBI:83071"/>
        <dbReference type="ChEBI" id="CHEBI:195187"/>
    </reaction>
</comment>
<feature type="binding site" evidence="10">
    <location>
        <position position="169"/>
    </location>
    <ligand>
        <name>ATP</name>
        <dbReference type="ChEBI" id="CHEBI:30616"/>
    </ligand>
</feature>
<dbReference type="SUPFAM" id="SSF81301">
    <property type="entry name" value="Nucleotidyltransferase"/>
    <property type="match status" value="1"/>
</dbReference>
<feature type="binding site" evidence="10">
    <location>
        <position position="54"/>
    </location>
    <ligand>
        <name>CTP</name>
        <dbReference type="ChEBI" id="CHEBI:37563"/>
    </ligand>
</feature>
<reference evidence="14 15" key="1">
    <citation type="journal article" date="2019" name="Int. J. Syst. Evol. Microbiol.">
        <title>The Global Catalogue of Microorganisms (GCM) 10K type strain sequencing project: providing services to taxonomists for standard genome sequencing and annotation.</title>
        <authorList>
            <consortium name="The Broad Institute Genomics Platform"/>
            <consortium name="The Broad Institute Genome Sequencing Center for Infectious Disease"/>
            <person name="Wu L."/>
            <person name="Ma J."/>
        </authorList>
    </citation>
    <scope>NUCLEOTIDE SEQUENCE [LARGE SCALE GENOMIC DNA]</scope>
    <source>
        <strain evidence="14 15">CGMCC 1.12563</strain>
    </source>
</reference>
<dbReference type="PROSITE" id="PS50152">
    <property type="entry name" value="25A_SYNTH_3"/>
    <property type="match status" value="1"/>
</dbReference>
<feature type="domain" description="CCA-adding enzyme C-terminal" evidence="13">
    <location>
        <begin position="283"/>
        <end position="336"/>
    </location>
</feature>
<dbReference type="NCBIfam" id="TIGR03671">
    <property type="entry name" value="cca_archaeal"/>
    <property type="match status" value="1"/>
</dbReference>
<comment type="catalytic activity">
    <reaction evidence="10">
        <text>a tRNA precursor + 2 CTP + ATP = a tRNA with a 3' CCA end + 3 diphosphate</text>
        <dbReference type="Rhea" id="RHEA:14433"/>
        <dbReference type="Rhea" id="RHEA-COMP:10465"/>
        <dbReference type="Rhea" id="RHEA-COMP:10468"/>
        <dbReference type="ChEBI" id="CHEBI:30616"/>
        <dbReference type="ChEBI" id="CHEBI:33019"/>
        <dbReference type="ChEBI" id="CHEBI:37563"/>
        <dbReference type="ChEBI" id="CHEBI:74896"/>
        <dbReference type="ChEBI" id="CHEBI:83071"/>
        <dbReference type="EC" id="2.7.7.72"/>
    </reaction>
</comment>
<dbReference type="RefSeq" id="WP_250872820.1">
    <property type="nucleotide sequence ID" value="NZ_JALXFV010000003.1"/>
</dbReference>
<evidence type="ECO:0000256" key="8">
    <source>
        <dbReference type="ARBA" id="ARBA00022842"/>
    </source>
</evidence>
<comment type="similarity">
    <text evidence="10">Belongs to the tRNA nucleotidyltransferase/poly(A) polymerase family. Archaeal CCA-adding enzyme subfamily.</text>
</comment>
<feature type="binding site" evidence="10">
    <location>
        <position position="160"/>
    </location>
    <ligand>
        <name>CTP</name>
        <dbReference type="ChEBI" id="CHEBI:37563"/>
    </ligand>
</feature>
<keyword evidence="2 10" id="KW-0819">tRNA processing</keyword>
<feature type="binding site" evidence="10">
    <location>
        <position position="160"/>
    </location>
    <ligand>
        <name>ATP</name>
        <dbReference type="ChEBI" id="CHEBI:30616"/>
    </ligand>
</feature>
<organism evidence="14 15">
    <name type="scientific">Halomarina rubra</name>
    <dbReference type="NCBI Taxonomy" id="2071873"/>
    <lineage>
        <taxon>Archaea</taxon>
        <taxon>Methanobacteriati</taxon>
        <taxon>Methanobacteriota</taxon>
        <taxon>Stenosarchaea group</taxon>
        <taxon>Halobacteria</taxon>
        <taxon>Halobacteriales</taxon>
        <taxon>Natronomonadaceae</taxon>
        <taxon>Halomarina</taxon>
    </lineage>
</organism>
<evidence type="ECO:0000256" key="2">
    <source>
        <dbReference type="ARBA" id="ARBA00022694"/>
    </source>
</evidence>
<keyword evidence="5 10" id="KW-0547">Nucleotide-binding</keyword>
<dbReference type="GO" id="GO:0000049">
    <property type="term" value="F:tRNA binding"/>
    <property type="evidence" value="ECO:0007669"/>
    <property type="project" value="UniProtKB-UniRule"/>
</dbReference>
<comment type="cofactor">
    <cofactor evidence="10">
        <name>Mg(2+)</name>
        <dbReference type="ChEBI" id="CHEBI:18420"/>
    </cofactor>
</comment>
<dbReference type="InterPro" id="IPR048833">
    <property type="entry name" value="CAA_C"/>
</dbReference>
<dbReference type="GO" id="GO:0001680">
    <property type="term" value="P:tRNA 3'-terminal CCA addition"/>
    <property type="evidence" value="ECO:0007669"/>
    <property type="project" value="UniProtKB-UniRule"/>
</dbReference>
<evidence type="ECO:0000313" key="15">
    <source>
        <dbReference type="Proteomes" id="UP001597187"/>
    </source>
</evidence>
<dbReference type="Gene3D" id="3.30.70.590">
    <property type="entry name" value="Poly(A) polymerase predicted RNA binding domain"/>
    <property type="match status" value="1"/>
</dbReference>
<keyword evidence="1 10" id="KW-0808">Transferase</keyword>
<comment type="miscellaneous">
    <text evidence="10">A single active site specifically recognizes both ATP and CTP and is responsible for their addition.</text>
</comment>
<dbReference type="Pfam" id="PF09249">
    <property type="entry name" value="tRNA_NucTransf2"/>
    <property type="match status" value="1"/>
</dbReference>
<dbReference type="Pfam" id="PF01909">
    <property type="entry name" value="NTP_transf_2"/>
    <property type="match status" value="1"/>
</dbReference>
<dbReference type="EMBL" id="JBHUDC010000003">
    <property type="protein sequence ID" value="MFD1512844.1"/>
    <property type="molecule type" value="Genomic_DNA"/>
</dbReference>
<feature type="binding site" evidence="10">
    <location>
        <position position="57"/>
    </location>
    <ligand>
        <name>ATP</name>
        <dbReference type="ChEBI" id="CHEBI:30616"/>
    </ligand>
</feature>
<dbReference type="GO" id="GO:0000287">
    <property type="term" value="F:magnesium ion binding"/>
    <property type="evidence" value="ECO:0007669"/>
    <property type="project" value="UniProtKB-UniRule"/>
</dbReference>
<sequence length="465" mass="50948">MDEFERVVAAVDERVTPDAAERERLAAVAERVVERAETAIADLPVAADVVQVGSTARGTWLAGDRDIDVFVRFPPDLSRADLEAYGLQVGRAAVPDGREEYAEHPYIKGRVEGFDVDCVPCYRVPTAPDIQSAVDRTPFHNAYLLDRIDDDLAREVRLAKAFLKGVGAYGSDLRTKGFSGYLTELLVVEYGGFRQLLAAAADWHPPVELDPEGHATRDHDDPLVVVDPTDPDRNVAAVCSARNVARLTHYAREFLAAPDESAFEPRAADPLTESEVRDHLDRRGTHPVAVRFDAPDVVEDQLYPQLEKSLAGVVGALDRNGFDVLRADAWAAPDAAADANGDPSDATWGDAVLFCECAVVERPRIERHDGPPVDVGEHATGFYDAYADDGETYGPFLDGGRYVVERERPYRTARDLLESALFEVRLGVGVERSLREGYDVLVGEECVTLVDAFGGQLAAYFDPRP</sequence>
<dbReference type="PIRSF" id="PIRSF005335">
    <property type="entry name" value="CCA_arch"/>
    <property type="match status" value="1"/>
</dbReference>
<dbReference type="AlphaFoldDB" id="A0ABD6ATB4"/>
<dbReference type="GO" id="GO:0004810">
    <property type="term" value="F:CCA tRNA nucleotidyltransferase activity"/>
    <property type="evidence" value="ECO:0007669"/>
    <property type="project" value="UniProtKB-UniRule"/>
</dbReference>
<dbReference type="InterPro" id="IPR002934">
    <property type="entry name" value="Polymerase_NTP_transf_dom"/>
</dbReference>
<dbReference type="EC" id="2.7.7.72" evidence="10"/>
<dbReference type="InterPro" id="IPR015329">
    <property type="entry name" value="tRNA_NucTransf2"/>
</dbReference>
<feature type="binding site" evidence="10">
    <location>
        <position position="140"/>
    </location>
    <ligand>
        <name>ATP</name>
        <dbReference type="ChEBI" id="CHEBI:30616"/>
    </ligand>
</feature>
<evidence type="ECO:0000256" key="9">
    <source>
        <dbReference type="ARBA" id="ARBA00022884"/>
    </source>
</evidence>
<evidence type="ECO:0000256" key="1">
    <source>
        <dbReference type="ARBA" id="ARBA00022679"/>
    </source>
</evidence>
<evidence type="ECO:0000256" key="6">
    <source>
        <dbReference type="ARBA" id="ARBA00022800"/>
    </source>
</evidence>
<dbReference type="Pfam" id="PF21133">
    <property type="entry name" value="CAA_C"/>
    <property type="match status" value="2"/>
</dbReference>
<dbReference type="InterPro" id="IPR043519">
    <property type="entry name" value="NT_sf"/>
</dbReference>
<proteinExistence type="inferred from homology"/>
<feature type="binding site" evidence="10">
    <location>
        <position position="66"/>
    </location>
    <ligand>
        <name>Mg(2+)</name>
        <dbReference type="ChEBI" id="CHEBI:18420"/>
    </ligand>
</feature>
<dbReference type="SUPFAM" id="SSF55003">
    <property type="entry name" value="PAP/Archaeal CCA-adding enzyme, C-terminal domain"/>
    <property type="match status" value="1"/>
</dbReference>
<evidence type="ECO:0000256" key="3">
    <source>
        <dbReference type="ARBA" id="ARBA00022695"/>
    </source>
</evidence>
<dbReference type="Gene3D" id="1.10.1410.30">
    <property type="entry name" value="CCA tRNA nucleotidyltransferase, domain 2"/>
    <property type="match status" value="1"/>
</dbReference>
<dbReference type="PANTHER" id="PTHR39643">
    <property type="entry name" value="CCA-ADDING ENZYME"/>
    <property type="match status" value="1"/>
</dbReference>
<comment type="caution">
    <text evidence="14">The sequence shown here is derived from an EMBL/GenBank/DDBJ whole genome shotgun (WGS) entry which is preliminary data.</text>
</comment>
<evidence type="ECO:0000256" key="4">
    <source>
        <dbReference type="ARBA" id="ARBA00022723"/>
    </source>
</evidence>
<dbReference type="InterPro" id="IPR006116">
    <property type="entry name" value="NT_2-5OAS_ClassI-CCAase"/>
</dbReference>
<keyword evidence="7 10" id="KW-0067">ATP-binding</keyword>
<protein>
    <recommendedName>
        <fullName evidence="10">CCA-adding enzyme</fullName>
        <ecNumber evidence="10">2.7.7.72</ecNumber>
    </recommendedName>
    <alternativeName>
        <fullName evidence="10">CCA tRNA nucleotidyltransferase</fullName>
    </alternativeName>
    <alternativeName>
        <fullName evidence="10">tRNA CCA-pyrophosphorylase</fullName>
    </alternativeName>
    <alternativeName>
        <fullName evidence="10">tRNA adenylyl-/cytidylyl- transferase</fullName>
    </alternativeName>
    <alternativeName>
        <fullName evidence="10">tRNA nucleotidyltransferase</fullName>
    </alternativeName>
    <alternativeName>
        <fullName evidence="10">tRNA-NT</fullName>
    </alternativeName>
</protein>
<feature type="binding site" evidence="10">
    <location>
        <position position="54"/>
    </location>
    <ligand>
        <name>ATP</name>
        <dbReference type="ChEBI" id="CHEBI:30616"/>
    </ligand>
</feature>
<dbReference type="InterPro" id="IPR008229">
    <property type="entry name" value="CCA-adding_arc"/>
</dbReference>
<evidence type="ECO:0000259" key="12">
    <source>
        <dbReference type="Pfam" id="PF09249"/>
    </source>
</evidence>
<gene>
    <name evidence="10 14" type="primary">cca</name>
    <name evidence="14" type="ORF">ACFSBT_06060</name>
</gene>
<dbReference type="InterPro" id="IPR042090">
    <property type="entry name" value="CCA_tRNA_nucleotrans_2"/>
</dbReference>
<dbReference type="GO" id="GO:0005524">
    <property type="term" value="F:ATP binding"/>
    <property type="evidence" value="ECO:0007669"/>
    <property type="project" value="UniProtKB-UniRule"/>
</dbReference>
<evidence type="ECO:0000256" key="10">
    <source>
        <dbReference type="HAMAP-Rule" id="MF_01264"/>
    </source>
</evidence>
<feature type="domain" description="Polymerase nucleotidyl transferase" evidence="11">
    <location>
        <begin position="42"/>
        <end position="140"/>
    </location>
</feature>
<keyword evidence="6 10" id="KW-0692">RNA repair</keyword>
<feature type="binding site" evidence="10">
    <location>
        <position position="140"/>
    </location>
    <ligand>
        <name>CTP</name>
        <dbReference type="ChEBI" id="CHEBI:37563"/>
    </ligand>
</feature>
<dbReference type="Proteomes" id="UP001597187">
    <property type="component" value="Unassembled WGS sequence"/>
</dbReference>
<dbReference type="InterPro" id="IPR011068">
    <property type="entry name" value="NuclTrfase_I-like_C"/>
</dbReference>
<feature type="binding site" evidence="10">
    <location>
        <position position="117"/>
    </location>
    <ligand>
        <name>Mg(2+)</name>
        <dbReference type="ChEBI" id="CHEBI:18420"/>
    </ligand>
</feature>
<keyword evidence="3 10" id="KW-0548">Nucleotidyltransferase</keyword>
<dbReference type="HAMAP" id="MF_01264">
    <property type="entry name" value="CCA_arch"/>
    <property type="match status" value="1"/>
</dbReference>
<keyword evidence="4 10" id="KW-0479">Metal-binding</keyword>
<name>A0ABD6ATB4_9EURY</name>
<keyword evidence="15" id="KW-1185">Reference proteome</keyword>
<comment type="function">
    <text evidence="10">Catalyzes the addition and repair of the essential 3'-terminal CCA sequence in tRNAs without using a nucleic acid template. Adds these three nucleotides in the order of C, C, and A to the tRNA nucleotide-73, using CTP and ATP as substrates and producing inorganic pyrophosphate. tRNA 3'-terminal CCA addition is required both for tRNA processing and repair. Also involved in tRNA surveillance by mediating tandem CCA addition to generate a CCACCA at the 3' terminus of unstable tRNAs. While stable tRNAs receive only 3'-terminal CCA, unstable tRNAs are marked with CCACCA and rapidly degraded.</text>
</comment>
<feature type="domain" description="CCA-adding enzyme C-terminal" evidence="13">
    <location>
        <begin position="350"/>
        <end position="443"/>
    </location>
</feature>
<feature type="domain" description="tRNA nucleotidyltransferase substrate binding" evidence="12">
    <location>
        <begin position="155"/>
        <end position="263"/>
    </location>
</feature>
<evidence type="ECO:0000259" key="11">
    <source>
        <dbReference type="Pfam" id="PF01909"/>
    </source>
</evidence>
<accession>A0ABD6ATB4</accession>
<dbReference type="SUPFAM" id="SSF81631">
    <property type="entry name" value="PAP/OAS1 substrate-binding domain"/>
    <property type="match status" value="1"/>
</dbReference>
<dbReference type="Gene3D" id="3.30.460.10">
    <property type="entry name" value="Beta Polymerase, domain 2"/>
    <property type="match status" value="1"/>
</dbReference>
<feature type="binding site" evidence="10">
    <location>
        <position position="57"/>
    </location>
    <ligand>
        <name>CTP</name>
        <dbReference type="ChEBI" id="CHEBI:37563"/>
    </ligand>
</feature>
<evidence type="ECO:0000256" key="7">
    <source>
        <dbReference type="ARBA" id="ARBA00022840"/>
    </source>
</evidence>
<keyword evidence="9 10" id="KW-0694">RNA-binding</keyword>
<dbReference type="GO" id="GO:0042245">
    <property type="term" value="P:RNA repair"/>
    <property type="evidence" value="ECO:0007669"/>
    <property type="project" value="UniProtKB-KW"/>
</dbReference>
<feature type="binding site" evidence="10">
    <location>
        <position position="68"/>
    </location>
    <ligand>
        <name>Mg(2+)</name>
        <dbReference type="ChEBI" id="CHEBI:18420"/>
    </ligand>
</feature>
<dbReference type="CDD" id="cd05400">
    <property type="entry name" value="NT_2-5OAS_ClassI-CCAase"/>
    <property type="match status" value="1"/>
</dbReference>
<evidence type="ECO:0000259" key="13">
    <source>
        <dbReference type="Pfam" id="PF21133"/>
    </source>
</evidence>
<keyword evidence="8 10" id="KW-0460">Magnesium</keyword>
<evidence type="ECO:0000256" key="5">
    <source>
        <dbReference type="ARBA" id="ARBA00022741"/>
    </source>
</evidence>
<dbReference type="Gene3D" id="3.30.70.1550">
    <property type="entry name" value="Archaeal tRNA CCA-adding enzyme catalytic domain"/>
    <property type="match status" value="1"/>
</dbReference>